<keyword evidence="3" id="KW-0472">Membrane</keyword>
<dbReference type="InterPro" id="IPR005534">
    <property type="entry name" value="Curli_assmbl/transp-comp_CsgG"/>
</dbReference>
<keyword evidence="1" id="KW-1003">Cell membrane</keyword>
<dbReference type="Pfam" id="PF03783">
    <property type="entry name" value="CsgG"/>
    <property type="match status" value="1"/>
</dbReference>
<dbReference type="EMBL" id="ON529852">
    <property type="protein sequence ID" value="USN14001.1"/>
    <property type="molecule type" value="Genomic_DNA"/>
</dbReference>
<keyword evidence="4" id="KW-0564">Palmitate</keyword>
<organism evidence="6 7">
    <name type="scientific">Brevundimonas phage vB_BpoS-Kabachok</name>
    <dbReference type="NCBI Taxonomy" id="2948600"/>
    <lineage>
        <taxon>Viruses</taxon>
        <taxon>Duplodnaviria</taxon>
        <taxon>Heunggongvirae</taxon>
        <taxon>Uroviricota</taxon>
        <taxon>Caudoviricetes</taxon>
        <taxon>Jeanschmidtviridae</taxon>
        <taxon>Marchewkavirus</taxon>
        <taxon>Marchewkavirus kabachok</taxon>
    </lineage>
</organism>
<keyword evidence="7" id="KW-1185">Reference proteome</keyword>
<evidence type="ECO:0000256" key="4">
    <source>
        <dbReference type="ARBA" id="ARBA00023139"/>
    </source>
</evidence>
<evidence type="ECO:0000313" key="6">
    <source>
        <dbReference type="EMBL" id="USN14001.1"/>
    </source>
</evidence>
<evidence type="ECO:0000256" key="1">
    <source>
        <dbReference type="ARBA" id="ARBA00022475"/>
    </source>
</evidence>
<evidence type="ECO:0000313" key="7">
    <source>
        <dbReference type="Proteomes" id="UP001056685"/>
    </source>
</evidence>
<protein>
    <submittedName>
        <fullName evidence="6">Curli production assembly protein</fullName>
    </submittedName>
</protein>
<gene>
    <name evidence="6" type="ORF">KABACHOK_01650</name>
</gene>
<name>A0A9E7MQR5_9CAUD</name>
<evidence type="ECO:0000256" key="3">
    <source>
        <dbReference type="ARBA" id="ARBA00023136"/>
    </source>
</evidence>
<reference evidence="6" key="1">
    <citation type="submission" date="2022-05" db="EMBL/GenBank/DDBJ databases">
        <authorList>
            <person name="Friedrich I."/>
            <person name="Poehlein A."/>
            <person name="Schneider D."/>
            <person name="Hertel R."/>
            <person name="Daniel R."/>
        </authorList>
    </citation>
    <scope>NUCLEOTIDE SEQUENCE</scope>
</reference>
<dbReference type="PANTHER" id="PTHR41164:SF1">
    <property type="entry name" value="CURLI PRODUCTION ASSEMBLY_TRANSPORT COMPONENT CSGG"/>
    <property type="match status" value="1"/>
</dbReference>
<keyword evidence="5" id="KW-0449">Lipoprotein</keyword>
<keyword evidence="2" id="KW-0732">Signal</keyword>
<evidence type="ECO:0000256" key="5">
    <source>
        <dbReference type="ARBA" id="ARBA00023288"/>
    </source>
</evidence>
<sequence length="296" mass="31874">MNMKNRIITLAALSALALSTAACASTSAPVSPMLNAQGQAPVVVGSRPTLNSSPMDPAIQCFAQATRQSVVPNRIAVGQIRDYTGKFSNEASEGGFRITQGGSLMVMSALGKLDGVEQVERFDMDIASSEATLTQNQLIQDPAYDPANPSAAALRRLNLTAGQYQGSDYYIVGGITEVNYDIVSGGAELGISLFEAGMRYYVINTAVDLRLVDTKSLRVVKTVSVQKQIIGYETRAGLFRFFGDYLVDINTGKQGQEPLQLGVRATLEYATLELLNPLYGNYFRDCAPLVDASFRT</sequence>
<evidence type="ECO:0000256" key="2">
    <source>
        <dbReference type="ARBA" id="ARBA00022729"/>
    </source>
</evidence>
<dbReference type="PANTHER" id="PTHR41164">
    <property type="entry name" value="CURLI PRODUCTION ASSEMBLY/TRANSPORT COMPONENT CSGG"/>
    <property type="match status" value="1"/>
</dbReference>
<accession>A0A9E7MQR5</accession>
<proteinExistence type="predicted"/>
<dbReference type="Gene3D" id="3.40.50.10610">
    <property type="entry name" value="ABC-type transport auxiliary lipoprotein component"/>
    <property type="match status" value="1"/>
</dbReference>
<dbReference type="PROSITE" id="PS51257">
    <property type="entry name" value="PROKAR_LIPOPROTEIN"/>
    <property type="match status" value="1"/>
</dbReference>
<dbReference type="Proteomes" id="UP001056685">
    <property type="component" value="Segment"/>
</dbReference>